<dbReference type="Pfam" id="PF02033">
    <property type="entry name" value="RBFA"/>
    <property type="match status" value="1"/>
</dbReference>
<keyword evidence="2" id="KW-0963">Cytoplasm</keyword>
<comment type="function">
    <text evidence="2">One of several proteins that assist in the late maturation steps of the functional core of the 30S ribosomal subunit. Associates with free 30S ribosomal subunits (but not with 30S subunits that are part of 70S ribosomes or polysomes). Required for efficient processing of 16S rRNA. May interact with the 5'-terminal helix region of 16S rRNA.</text>
</comment>
<dbReference type="InterPro" id="IPR023799">
    <property type="entry name" value="RbfA_dom_sf"/>
</dbReference>
<dbReference type="InterPro" id="IPR015946">
    <property type="entry name" value="KH_dom-like_a/b"/>
</dbReference>
<comment type="caution">
    <text evidence="3">The sequence shown here is derived from an EMBL/GenBank/DDBJ whole genome shotgun (WGS) entry which is preliminary data.</text>
</comment>
<dbReference type="NCBIfam" id="TIGR00082">
    <property type="entry name" value="rbfA"/>
    <property type="match status" value="1"/>
</dbReference>
<keyword evidence="4" id="KW-1185">Reference proteome</keyword>
<dbReference type="HAMAP" id="MF_00003">
    <property type="entry name" value="RbfA"/>
    <property type="match status" value="1"/>
</dbReference>
<proteinExistence type="inferred from homology"/>
<reference evidence="3 4" key="1">
    <citation type="submission" date="2024-04" db="EMBL/GenBank/DDBJ databases">
        <title>Albibacterium profundi sp. nov., isolated from sediment of the Challenger Deep of Mariana Trench.</title>
        <authorList>
            <person name="Wang Y."/>
        </authorList>
    </citation>
    <scope>NUCLEOTIDE SEQUENCE [LARGE SCALE GENOMIC DNA]</scope>
    <source>
        <strain evidence="3 4">RHL897</strain>
    </source>
</reference>
<dbReference type="PANTHER" id="PTHR33515:SF1">
    <property type="entry name" value="RIBOSOME-BINDING FACTOR A, CHLOROPLASTIC-RELATED"/>
    <property type="match status" value="1"/>
</dbReference>
<dbReference type="EMBL" id="JBBVGT010000002">
    <property type="protein sequence ID" value="MFB5945492.1"/>
    <property type="molecule type" value="Genomic_DNA"/>
</dbReference>
<evidence type="ECO:0000313" key="3">
    <source>
        <dbReference type="EMBL" id="MFB5945492.1"/>
    </source>
</evidence>
<organism evidence="3 4">
    <name type="scientific">Albibacterium profundi</name>
    <dbReference type="NCBI Taxonomy" id="3134906"/>
    <lineage>
        <taxon>Bacteria</taxon>
        <taxon>Pseudomonadati</taxon>
        <taxon>Bacteroidota</taxon>
        <taxon>Sphingobacteriia</taxon>
        <taxon>Sphingobacteriales</taxon>
        <taxon>Sphingobacteriaceae</taxon>
        <taxon>Albibacterium</taxon>
    </lineage>
</organism>
<keyword evidence="1 2" id="KW-0690">Ribosome biogenesis</keyword>
<dbReference type="SUPFAM" id="SSF89919">
    <property type="entry name" value="Ribosome-binding factor A, RbfA"/>
    <property type="match status" value="1"/>
</dbReference>
<comment type="subcellular location">
    <subcellularLocation>
        <location evidence="2">Cytoplasm</location>
    </subcellularLocation>
</comment>
<sequence>MTTESKRQQKFGKIIQQDLGDIFLREGGSWLPGVMITVTNVRVTSDLGIARVYLSFLSAKSSQEAIDQIRSRTSEIRYKLGNKIKNQAKSVPNLEFFVDDSQEYREHIDKLFGEINKDKED</sequence>
<protein>
    <recommendedName>
        <fullName evidence="2">Ribosome-binding factor A</fullName>
    </recommendedName>
</protein>
<comment type="similarity">
    <text evidence="2">Belongs to the RbfA family.</text>
</comment>
<comment type="subunit">
    <text evidence="2">Monomer. Binds 30S ribosomal subunits, but not 50S ribosomal subunits or 70S ribosomes.</text>
</comment>
<accession>A0ABV5CD91</accession>
<dbReference type="Gene3D" id="3.30.300.20">
    <property type="match status" value="1"/>
</dbReference>
<evidence type="ECO:0000313" key="4">
    <source>
        <dbReference type="Proteomes" id="UP001580928"/>
    </source>
</evidence>
<gene>
    <name evidence="2 3" type="primary">rbfA</name>
    <name evidence="3" type="ORF">WKR92_06585</name>
</gene>
<dbReference type="RefSeq" id="WP_375557029.1">
    <property type="nucleotide sequence ID" value="NZ_JBBVGT010000002.1"/>
</dbReference>
<name>A0ABV5CD91_9SPHI</name>
<dbReference type="InterPro" id="IPR000238">
    <property type="entry name" value="RbfA"/>
</dbReference>
<evidence type="ECO:0000256" key="1">
    <source>
        <dbReference type="ARBA" id="ARBA00022517"/>
    </source>
</evidence>
<evidence type="ECO:0000256" key="2">
    <source>
        <dbReference type="HAMAP-Rule" id="MF_00003"/>
    </source>
</evidence>
<dbReference type="PANTHER" id="PTHR33515">
    <property type="entry name" value="RIBOSOME-BINDING FACTOR A, CHLOROPLASTIC-RELATED"/>
    <property type="match status" value="1"/>
</dbReference>
<dbReference type="Proteomes" id="UP001580928">
    <property type="component" value="Unassembled WGS sequence"/>
</dbReference>